<dbReference type="RefSeq" id="WP_207325577.1">
    <property type="nucleotide sequence ID" value="NZ_CP071504.1"/>
</dbReference>
<proteinExistence type="predicted"/>
<evidence type="ECO:0000313" key="2">
    <source>
        <dbReference type="EMBL" id="QSX30838.1"/>
    </source>
</evidence>
<dbReference type="AlphaFoldDB" id="A0A974XP40"/>
<protein>
    <submittedName>
        <fullName evidence="2">Uncharacterized protein</fullName>
    </submittedName>
</protein>
<gene>
    <name evidence="2" type="ORF">JYB88_04060</name>
</gene>
<reference evidence="2 3" key="1">
    <citation type="submission" date="2021-03" db="EMBL/GenBank/DDBJ databases">
        <title>Novel species identification of genus Shewanella.</title>
        <authorList>
            <person name="Liu G."/>
            <person name="Zhang Q."/>
        </authorList>
    </citation>
    <scope>NUCLEOTIDE SEQUENCE [LARGE SCALE GENOMIC DNA]</scope>
    <source>
        <strain evidence="2 3">FJAT-53726</strain>
    </source>
</reference>
<evidence type="ECO:0000256" key="1">
    <source>
        <dbReference type="SAM" id="Phobius"/>
    </source>
</evidence>
<dbReference type="KEGG" id="scyp:JYB88_04060"/>
<keyword evidence="3" id="KW-1185">Reference proteome</keyword>
<keyword evidence="1" id="KW-0812">Transmembrane</keyword>
<name>A0A974XP40_9GAMM</name>
<keyword evidence="1" id="KW-1133">Transmembrane helix</keyword>
<feature type="transmembrane region" description="Helical" evidence="1">
    <location>
        <begin position="80"/>
        <end position="98"/>
    </location>
</feature>
<dbReference type="Proteomes" id="UP000663281">
    <property type="component" value="Chromosome"/>
</dbReference>
<feature type="transmembrane region" description="Helical" evidence="1">
    <location>
        <begin position="20"/>
        <end position="43"/>
    </location>
</feature>
<dbReference type="EMBL" id="CP071504">
    <property type="protein sequence ID" value="QSX30838.1"/>
    <property type="molecule type" value="Genomic_DNA"/>
</dbReference>
<accession>A0A974XP40</accession>
<evidence type="ECO:0000313" key="3">
    <source>
        <dbReference type="Proteomes" id="UP000663281"/>
    </source>
</evidence>
<sequence>MTQLSLMQTSAEDRSLLHLNYGLMSAFPLLLPLLLGLVLNLSLTKGSSGPLGRSHLRWQRHSMLGLALLLPLSYNLPHDASALALMSLTLMWFVMRIVKGWVSLIDGIAP</sequence>
<organism evidence="2 3">
    <name type="scientific">Shewanella cyperi</name>
    <dbReference type="NCBI Taxonomy" id="2814292"/>
    <lineage>
        <taxon>Bacteria</taxon>
        <taxon>Pseudomonadati</taxon>
        <taxon>Pseudomonadota</taxon>
        <taxon>Gammaproteobacteria</taxon>
        <taxon>Alteromonadales</taxon>
        <taxon>Shewanellaceae</taxon>
        <taxon>Shewanella</taxon>
    </lineage>
</organism>
<keyword evidence="1" id="KW-0472">Membrane</keyword>